<feature type="region of interest" description="Disordered" evidence="1">
    <location>
        <begin position="1"/>
        <end position="35"/>
    </location>
</feature>
<dbReference type="Proteomes" id="UP000014521">
    <property type="component" value="Unassembled WGS sequence"/>
</dbReference>
<reference evidence="2 3" key="1">
    <citation type="submission" date="2013-06" db="EMBL/GenBank/DDBJ databases">
        <authorList>
            <person name="Weinstock G."/>
            <person name="Sodergren E."/>
            <person name="Lobos E.A."/>
            <person name="Fulton L."/>
            <person name="Fulton R."/>
            <person name="Courtney L."/>
            <person name="Fronick C."/>
            <person name="O'Laughlin M."/>
            <person name="Godfrey J."/>
            <person name="Wilson R.M."/>
            <person name="Miner T."/>
            <person name="Farmer C."/>
            <person name="Delehaunty K."/>
            <person name="Cordes M."/>
            <person name="Minx P."/>
            <person name="Tomlinson C."/>
            <person name="Chen J."/>
            <person name="Wollam A."/>
            <person name="Pepin K.H."/>
            <person name="Bhonagiri V."/>
            <person name="Zhang X."/>
            <person name="Warren W."/>
            <person name="Mitreva M."/>
            <person name="Mardis E.R."/>
            <person name="Wilson R.K."/>
        </authorList>
    </citation>
    <scope>NUCLEOTIDE SEQUENCE [LARGE SCALE GENOMIC DNA]</scope>
    <source>
        <strain evidence="2 3">JCP8108</strain>
    </source>
</reference>
<evidence type="ECO:0000313" key="2">
    <source>
        <dbReference type="EMBL" id="EPI46207.1"/>
    </source>
</evidence>
<feature type="compositionally biased region" description="Acidic residues" evidence="1">
    <location>
        <begin position="8"/>
        <end position="19"/>
    </location>
</feature>
<evidence type="ECO:0000256" key="1">
    <source>
        <dbReference type="SAM" id="MobiDB-lite"/>
    </source>
</evidence>
<sequence>MEALGVESEFESEFEPEFESEFKSPATEESRAVEESKEPLFGVKRDMRKVTKASSLVVQSLLMGCAKLRLKSSTICAYLQFIQF</sequence>
<comment type="caution">
    <text evidence="2">The sequence shown here is derived from an EMBL/GenBank/DDBJ whole genome shotgun (WGS) entry which is preliminary data.</text>
</comment>
<organism evidence="2 3">
    <name type="scientific">Gardnerella vaginalis JCP8108</name>
    <dbReference type="NCBI Taxonomy" id="1261066"/>
    <lineage>
        <taxon>Bacteria</taxon>
        <taxon>Bacillati</taxon>
        <taxon>Actinomycetota</taxon>
        <taxon>Actinomycetes</taxon>
        <taxon>Bifidobacteriales</taxon>
        <taxon>Bifidobacteriaceae</taxon>
        <taxon>Gardnerella</taxon>
    </lineage>
</organism>
<proteinExistence type="predicted"/>
<name>S4GLT9_GARVA</name>
<gene>
    <name evidence="2" type="ORF">HMPREF1581_01066</name>
</gene>
<dbReference type="HOGENOM" id="CLU_2522788_0_0_11"/>
<protein>
    <submittedName>
        <fullName evidence="2">Uncharacterized protein</fullName>
    </submittedName>
</protein>
<accession>S4GLT9</accession>
<dbReference type="EMBL" id="ATJJ01000085">
    <property type="protein sequence ID" value="EPI46207.1"/>
    <property type="molecule type" value="Genomic_DNA"/>
</dbReference>
<evidence type="ECO:0000313" key="3">
    <source>
        <dbReference type="Proteomes" id="UP000014521"/>
    </source>
</evidence>
<dbReference type="AlphaFoldDB" id="S4GLT9"/>
<feature type="compositionally biased region" description="Basic and acidic residues" evidence="1">
    <location>
        <begin position="20"/>
        <end position="35"/>
    </location>
</feature>